<dbReference type="KEGG" id="mng:MNEG_16546"/>
<protein>
    <submittedName>
        <fullName evidence="2">Uncharacterized protein</fullName>
    </submittedName>
</protein>
<dbReference type="Proteomes" id="UP000054498">
    <property type="component" value="Unassembled WGS sequence"/>
</dbReference>
<dbReference type="EMBL" id="KK106702">
    <property type="protein sequence ID" value="KIY91418.1"/>
    <property type="molecule type" value="Genomic_DNA"/>
</dbReference>
<dbReference type="STRING" id="145388.A0A0D2K5G5"/>
<feature type="transmembrane region" description="Helical" evidence="1">
    <location>
        <begin position="105"/>
        <end position="125"/>
    </location>
</feature>
<proteinExistence type="predicted"/>
<evidence type="ECO:0000313" key="3">
    <source>
        <dbReference type="Proteomes" id="UP000054498"/>
    </source>
</evidence>
<accession>A0A0D2K5G5</accession>
<keyword evidence="1" id="KW-0472">Membrane</keyword>
<keyword evidence="1" id="KW-1133">Transmembrane helix</keyword>
<evidence type="ECO:0000313" key="2">
    <source>
        <dbReference type="EMBL" id="KIY91418.1"/>
    </source>
</evidence>
<keyword evidence="1" id="KW-0812">Transmembrane</keyword>
<dbReference type="OrthoDB" id="2018626at2759"/>
<dbReference type="GeneID" id="25734316"/>
<dbReference type="RefSeq" id="XP_013890438.1">
    <property type="nucleotide sequence ID" value="XM_014034984.1"/>
</dbReference>
<sequence>MAAALDEVASGRIPKDRLALKCLYDDMASWPYLQDTEPARPAAAPAAAAAAPGAAGEARDAYAALSQAGPDSIVKPYIMGKEARAGDKPQTLADLMPDWVGYGTLYGISLIPVMLAVGAVAVIFFSSLR</sequence>
<dbReference type="AlphaFoldDB" id="A0A0D2K5G5"/>
<keyword evidence="3" id="KW-1185">Reference proteome</keyword>
<name>A0A0D2K5G5_9CHLO</name>
<reference evidence="2 3" key="1">
    <citation type="journal article" date="2013" name="BMC Genomics">
        <title>Reconstruction of the lipid metabolism for the microalga Monoraphidium neglectum from its genome sequence reveals characteristics suitable for biofuel production.</title>
        <authorList>
            <person name="Bogen C."/>
            <person name="Al-Dilaimi A."/>
            <person name="Albersmeier A."/>
            <person name="Wichmann J."/>
            <person name="Grundmann M."/>
            <person name="Rupp O."/>
            <person name="Lauersen K.J."/>
            <person name="Blifernez-Klassen O."/>
            <person name="Kalinowski J."/>
            <person name="Goesmann A."/>
            <person name="Mussgnug J.H."/>
            <person name="Kruse O."/>
        </authorList>
    </citation>
    <scope>NUCLEOTIDE SEQUENCE [LARGE SCALE GENOMIC DNA]</scope>
    <source>
        <strain evidence="2 3">SAG 48.87</strain>
    </source>
</reference>
<organism evidence="2 3">
    <name type="scientific">Monoraphidium neglectum</name>
    <dbReference type="NCBI Taxonomy" id="145388"/>
    <lineage>
        <taxon>Eukaryota</taxon>
        <taxon>Viridiplantae</taxon>
        <taxon>Chlorophyta</taxon>
        <taxon>core chlorophytes</taxon>
        <taxon>Chlorophyceae</taxon>
        <taxon>CS clade</taxon>
        <taxon>Sphaeropleales</taxon>
        <taxon>Selenastraceae</taxon>
        <taxon>Monoraphidium</taxon>
    </lineage>
</organism>
<evidence type="ECO:0000256" key="1">
    <source>
        <dbReference type="SAM" id="Phobius"/>
    </source>
</evidence>
<gene>
    <name evidence="2" type="ORF">MNEG_16546</name>
</gene>